<protein>
    <submittedName>
        <fullName evidence="7">RiPP maturation radical SAM protein 1</fullName>
    </submittedName>
</protein>
<dbReference type="PANTHER" id="PTHR43409:SF7">
    <property type="entry name" value="BLL1977 PROTEIN"/>
    <property type="match status" value="1"/>
</dbReference>
<comment type="cofactor">
    <cofactor evidence="1">
        <name>[4Fe-4S] cluster</name>
        <dbReference type="ChEBI" id="CHEBI:49883"/>
    </cofactor>
</comment>
<dbReference type="GO" id="GO:0051536">
    <property type="term" value="F:iron-sulfur cluster binding"/>
    <property type="evidence" value="ECO:0007669"/>
    <property type="project" value="UniProtKB-KW"/>
</dbReference>
<dbReference type="Proteomes" id="UP000240259">
    <property type="component" value="Unassembled WGS sequence"/>
</dbReference>
<dbReference type="InterPro" id="IPR007197">
    <property type="entry name" value="rSAM"/>
</dbReference>
<dbReference type="RefSeq" id="WP_107653039.1">
    <property type="nucleotide sequence ID" value="NZ_PZJX01000075.1"/>
</dbReference>
<dbReference type="PANTHER" id="PTHR43409">
    <property type="entry name" value="ANAEROBIC MAGNESIUM-PROTOPORPHYRIN IX MONOMETHYL ESTER CYCLASE-RELATED"/>
    <property type="match status" value="1"/>
</dbReference>
<proteinExistence type="predicted"/>
<dbReference type="GO" id="GO:0003824">
    <property type="term" value="F:catalytic activity"/>
    <property type="evidence" value="ECO:0007669"/>
    <property type="project" value="InterPro"/>
</dbReference>
<evidence type="ECO:0000256" key="4">
    <source>
        <dbReference type="ARBA" id="ARBA00023004"/>
    </source>
</evidence>
<dbReference type="NCBIfam" id="TIGR03975">
    <property type="entry name" value="rSAM_ocin_1"/>
    <property type="match status" value="1"/>
</dbReference>
<gene>
    <name evidence="7" type="ORF">C9427_32390</name>
</gene>
<feature type="domain" description="Elp3/MiaA/NifB-like radical SAM core" evidence="6">
    <location>
        <begin position="275"/>
        <end position="487"/>
    </location>
</feature>
<evidence type="ECO:0000256" key="5">
    <source>
        <dbReference type="ARBA" id="ARBA00023014"/>
    </source>
</evidence>
<dbReference type="Gene3D" id="3.20.20.70">
    <property type="entry name" value="Aldolase class I"/>
    <property type="match status" value="1"/>
</dbReference>
<evidence type="ECO:0000256" key="2">
    <source>
        <dbReference type="ARBA" id="ARBA00022691"/>
    </source>
</evidence>
<dbReference type="SFLD" id="SFLDS00029">
    <property type="entry name" value="Radical_SAM"/>
    <property type="match status" value="1"/>
</dbReference>
<dbReference type="OrthoDB" id="9801424at2"/>
<evidence type="ECO:0000259" key="6">
    <source>
        <dbReference type="SMART" id="SM00729"/>
    </source>
</evidence>
<evidence type="ECO:0000256" key="3">
    <source>
        <dbReference type="ARBA" id="ARBA00022723"/>
    </source>
</evidence>
<sequence length="658" mass="73577">MSADVQIVLVNMPMSAIERPSLALGLLKSVLTRAGLRSKIVYANIWFLEYAGLADYNMLEGSPPEDALVDWLFAGIAFPDFEADHDVFLDRYFERNPIHPNKGLAERRAHFRELRSLIGGFIDWTADKILEQRPAMVGCTSTFTQHVPSLALLRRLSERSPGLVTLMGGANCESVMGRTTHARFPWVDYVVSGEADALIGALCCDILNHGRDIPSADLPFGVFGPGHREAGYPATSMGDSVPRAVVENMDNLPLPDFSDYFAELGRSLYADRVYPGLPMEFSRGCWWGARSPCTFCGLNGGSMTYRQKPAGQAAEEMIEMSARYGSSRIEAVDNILALDYVEKTLPRLTALPDKLAIFFEVKANLKRHEVEKLAAAGVRWIQPGIESLDTRALKLMGKGTTSAHNVQLLKWCRQYGVRVSWSILWGFPGESDAWYGEMASWLPLLHHLQPGHAVRLRYQRYSPYHRAADKHGLKLRPAASYRSVYPLSEPDLADQVYYFEDCEDSDVGGHFAARDANRRPGLHAVTQGIDAWLKAWYEPKLPMLSMRDSGDEITVEDTRAIAVEPEHRVKSLAREILLAADEGMPDARLRERLSTANVMQTEIDEAIADMIARKLIVRLDARLVGLPLWNPYTPMPAPTAFPGGYFDRRVMPVRPPRE</sequence>
<keyword evidence="4" id="KW-0408">Iron</keyword>
<dbReference type="EMBL" id="PZJX01000075">
    <property type="protein sequence ID" value="PTE06298.1"/>
    <property type="molecule type" value="Genomic_DNA"/>
</dbReference>
<keyword evidence="5" id="KW-0411">Iron-sulfur</keyword>
<keyword evidence="2" id="KW-0949">S-adenosyl-L-methionine</keyword>
<dbReference type="InterPro" id="IPR023984">
    <property type="entry name" value="rSAM_ocin_1"/>
</dbReference>
<evidence type="ECO:0000256" key="1">
    <source>
        <dbReference type="ARBA" id="ARBA00001966"/>
    </source>
</evidence>
<dbReference type="InterPro" id="IPR058240">
    <property type="entry name" value="rSAM_sf"/>
</dbReference>
<dbReference type="InterPro" id="IPR006638">
    <property type="entry name" value="Elp3/MiaA/NifB-like_rSAM"/>
</dbReference>
<dbReference type="SMART" id="SM00729">
    <property type="entry name" value="Elp3"/>
    <property type="match status" value="1"/>
</dbReference>
<keyword evidence="3" id="KW-0479">Metal-binding</keyword>
<evidence type="ECO:0000313" key="7">
    <source>
        <dbReference type="EMBL" id="PTE06298.1"/>
    </source>
</evidence>
<accession>A0A2T4IKX6</accession>
<name>A0A2T4IKX6_9HYPH</name>
<dbReference type="SFLD" id="SFLDF00324">
    <property type="entry name" value="bacteriocin_maturation"/>
    <property type="match status" value="1"/>
</dbReference>
<dbReference type="InterPro" id="IPR013785">
    <property type="entry name" value="Aldolase_TIM"/>
</dbReference>
<dbReference type="SFLD" id="SFLDG01082">
    <property type="entry name" value="B12-binding_domain_containing"/>
    <property type="match status" value="1"/>
</dbReference>
<dbReference type="GO" id="GO:0046872">
    <property type="term" value="F:metal ion binding"/>
    <property type="evidence" value="ECO:0007669"/>
    <property type="project" value="UniProtKB-KW"/>
</dbReference>
<dbReference type="SUPFAM" id="SSF102114">
    <property type="entry name" value="Radical SAM enzymes"/>
    <property type="match status" value="1"/>
</dbReference>
<dbReference type="InterPro" id="IPR051198">
    <property type="entry name" value="BchE-like"/>
</dbReference>
<evidence type="ECO:0000313" key="8">
    <source>
        <dbReference type="Proteomes" id="UP000240259"/>
    </source>
</evidence>
<dbReference type="Pfam" id="PF04055">
    <property type="entry name" value="Radical_SAM"/>
    <property type="match status" value="1"/>
</dbReference>
<reference evidence="7 8" key="1">
    <citation type="submission" date="2018-03" db="EMBL/GenBank/DDBJ databases">
        <title>Genome sequence of the symbiotic type strain Mesorhizobium helmanticense CSLC115NT isolated from Lotus corniculatus nodules.</title>
        <authorList>
            <person name="Sannazzaro A.I."/>
            <person name="Torres Tejerizo G.A."/>
            <person name="Dip D."/>
            <person name="Caballero M."/>
            <person name="Pistorio M."/>
            <person name="Estrella M.J."/>
        </authorList>
    </citation>
    <scope>NUCLEOTIDE SEQUENCE [LARGE SCALE GENOMIC DNA]</scope>
    <source>
        <strain evidence="7 8">CSLC115N</strain>
    </source>
</reference>
<dbReference type="GO" id="GO:0005829">
    <property type="term" value="C:cytosol"/>
    <property type="evidence" value="ECO:0007669"/>
    <property type="project" value="TreeGrafter"/>
</dbReference>
<keyword evidence="8" id="KW-1185">Reference proteome</keyword>
<comment type="caution">
    <text evidence="7">The sequence shown here is derived from an EMBL/GenBank/DDBJ whole genome shotgun (WGS) entry which is preliminary data.</text>
</comment>
<organism evidence="7 8">
    <name type="scientific">Mesorhizobium helmanticense</name>
    <dbReference type="NCBI Taxonomy" id="1776423"/>
    <lineage>
        <taxon>Bacteria</taxon>
        <taxon>Pseudomonadati</taxon>
        <taxon>Pseudomonadota</taxon>
        <taxon>Alphaproteobacteria</taxon>
        <taxon>Hyphomicrobiales</taxon>
        <taxon>Phyllobacteriaceae</taxon>
        <taxon>Mesorhizobium</taxon>
    </lineage>
</organism>
<dbReference type="AlphaFoldDB" id="A0A2T4IKX6"/>